<dbReference type="FunFam" id="2.130.10.10:FF:000891">
    <property type="entry name" value="Two-component system sensor histidine kinase/response regulator, hybrid (One-component system)"/>
    <property type="match status" value="1"/>
</dbReference>
<keyword evidence="6" id="KW-0804">Transcription</keyword>
<comment type="catalytic activity">
    <reaction evidence="1">
        <text>ATP + protein L-histidine = ADP + protein N-phospho-L-histidine.</text>
        <dbReference type="EC" id="2.7.13.3"/>
    </reaction>
</comment>
<dbReference type="Pfam" id="PF00072">
    <property type="entry name" value="Response_reg"/>
    <property type="match status" value="1"/>
</dbReference>
<dbReference type="Pfam" id="PF02518">
    <property type="entry name" value="HATPase_c"/>
    <property type="match status" value="1"/>
</dbReference>
<feature type="signal peptide" evidence="9">
    <location>
        <begin position="1"/>
        <end position="16"/>
    </location>
</feature>
<dbReference type="EMBL" id="JAHLFO010000107">
    <property type="protein sequence ID" value="MBU3814358.1"/>
    <property type="molecule type" value="Genomic_DNA"/>
</dbReference>
<dbReference type="Gene3D" id="3.40.50.2300">
    <property type="match status" value="1"/>
</dbReference>
<dbReference type="InterPro" id="IPR018060">
    <property type="entry name" value="HTH_AraC"/>
</dbReference>
<dbReference type="InterPro" id="IPR003661">
    <property type="entry name" value="HisK_dim/P_dom"/>
</dbReference>
<dbReference type="SUPFAM" id="SSF75011">
    <property type="entry name" value="3-carboxy-cis,cis-mucoante lactonizing enzyme"/>
    <property type="match status" value="1"/>
</dbReference>
<evidence type="ECO:0000256" key="1">
    <source>
        <dbReference type="ARBA" id="ARBA00000085"/>
    </source>
</evidence>
<dbReference type="InterPro" id="IPR004358">
    <property type="entry name" value="Sig_transdc_His_kin-like_C"/>
</dbReference>
<dbReference type="InterPro" id="IPR005467">
    <property type="entry name" value="His_kinase_dom"/>
</dbReference>
<feature type="domain" description="Histidine kinase" evidence="11">
    <location>
        <begin position="794"/>
        <end position="1009"/>
    </location>
</feature>
<dbReference type="InterPro" id="IPR011006">
    <property type="entry name" value="CheY-like_superfamily"/>
</dbReference>
<keyword evidence="3 7" id="KW-0597">Phosphoprotein</keyword>
<dbReference type="GO" id="GO:0043565">
    <property type="term" value="F:sequence-specific DNA binding"/>
    <property type="evidence" value="ECO:0007669"/>
    <property type="project" value="InterPro"/>
</dbReference>
<dbReference type="InterPro" id="IPR036890">
    <property type="entry name" value="HATPase_C_sf"/>
</dbReference>
<evidence type="ECO:0000259" key="10">
    <source>
        <dbReference type="PROSITE" id="PS01124"/>
    </source>
</evidence>
<evidence type="ECO:0000256" key="4">
    <source>
        <dbReference type="ARBA" id="ARBA00023015"/>
    </source>
</evidence>
<keyword evidence="8" id="KW-0812">Transmembrane</keyword>
<dbReference type="InterPro" id="IPR011110">
    <property type="entry name" value="Reg_prop"/>
</dbReference>
<keyword evidence="9" id="KW-0732">Signal</keyword>
<feature type="transmembrane region" description="Helical" evidence="8">
    <location>
        <begin position="744"/>
        <end position="763"/>
    </location>
</feature>
<dbReference type="EC" id="2.7.13.3" evidence="2"/>
<name>A0A9E2KGE3_9BACE</name>
<dbReference type="PANTHER" id="PTHR43547:SF2">
    <property type="entry name" value="HYBRID SIGNAL TRANSDUCTION HISTIDINE KINASE C"/>
    <property type="match status" value="1"/>
</dbReference>
<comment type="caution">
    <text evidence="13">The sequence shown here is derived from an EMBL/GenBank/DDBJ whole genome shotgun (WGS) entry which is preliminary data.</text>
</comment>
<proteinExistence type="predicted"/>
<dbReference type="Pfam" id="PF12833">
    <property type="entry name" value="HTH_18"/>
    <property type="match status" value="1"/>
</dbReference>
<dbReference type="InterPro" id="IPR009057">
    <property type="entry name" value="Homeodomain-like_sf"/>
</dbReference>
<dbReference type="SUPFAM" id="SSF46689">
    <property type="entry name" value="Homeodomain-like"/>
    <property type="match status" value="1"/>
</dbReference>
<dbReference type="InterPro" id="IPR015943">
    <property type="entry name" value="WD40/YVTN_repeat-like_dom_sf"/>
</dbReference>
<dbReference type="InterPro" id="IPR036097">
    <property type="entry name" value="HisK_dim/P_sf"/>
</dbReference>
<dbReference type="InterPro" id="IPR003594">
    <property type="entry name" value="HATPase_dom"/>
</dbReference>
<dbReference type="Gene3D" id="2.130.10.10">
    <property type="entry name" value="YVTN repeat-like/Quinoprotein amine dehydrogenase"/>
    <property type="match status" value="2"/>
</dbReference>
<accession>A0A9E2KGE3</accession>
<gene>
    <name evidence="13" type="ORF">H9791_07600</name>
</gene>
<dbReference type="SUPFAM" id="SSF52172">
    <property type="entry name" value="CheY-like"/>
    <property type="match status" value="1"/>
</dbReference>
<evidence type="ECO:0000256" key="3">
    <source>
        <dbReference type="ARBA" id="ARBA00022553"/>
    </source>
</evidence>
<evidence type="ECO:0000256" key="5">
    <source>
        <dbReference type="ARBA" id="ARBA00023125"/>
    </source>
</evidence>
<evidence type="ECO:0000259" key="11">
    <source>
        <dbReference type="PROSITE" id="PS50109"/>
    </source>
</evidence>
<evidence type="ECO:0000313" key="14">
    <source>
        <dbReference type="Proteomes" id="UP000824236"/>
    </source>
</evidence>
<dbReference type="InterPro" id="IPR011047">
    <property type="entry name" value="Quinoprotein_ADH-like_sf"/>
</dbReference>
<dbReference type="Gene3D" id="1.10.10.60">
    <property type="entry name" value="Homeodomain-like"/>
    <property type="match status" value="2"/>
</dbReference>
<dbReference type="Gene3D" id="3.30.565.10">
    <property type="entry name" value="Histidine kinase-like ATPase, C-terminal domain"/>
    <property type="match status" value="1"/>
</dbReference>
<dbReference type="Proteomes" id="UP000824236">
    <property type="component" value="Unassembled WGS sequence"/>
</dbReference>
<dbReference type="PROSITE" id="PS01124">
    <property type="entry name" value="HTH_ARAC_FAMILY_2"/>
    <property type="match status" value="1"/>
</dbReference>
<feature type="chain" id="PRO_5039218207" description="histidine kinase" evidence="9">
    <location>
        <begin position="17"/>
        <end position="1300"/>
    </location>
</feature>
<dbReference type="Gene3D" id="1.10.287.130">
    <property type="match status" value="1"/>
</dbReference>
<dbReference type="SUPFAM" id="SSF47384">
    <property type="entry name" value="Homodimeric domain of signal transducing histidine kinase"/>
    <property type="match status" value="1"/>
</dbReference>
<dbReference type="SMART" id="SM00448">
    <property type="entry name" value="REC"/>
    <property type="match status" value="1"/>
</dbReference>
<sequence length="1300" mass="147043">MAALLAIVLFAWPLAAQDYQFKQMPIVDGMSASLQSVYAENEGFVWMGTRKGLGRFDGYELKMYTHDEDDPYSLPGNKVYQIVEDSLHNIWVLTDGGLTLYDKKTVRFLTDLDDKGHTVNATAACRWEGGMLFSSQAALFYYDYRQRVLQKMADYGGWGSFVKEIVPWDKHTLLCLRLWEGLFLLDIRTGKMRPVPIEHSEKITRILLDSRQHLWVTSYNEGLACFDREGRQLATYTTANSSLSHNIILCMVEYEGNIWVGTDGGGINILDPETGQIQLLPYIPGDKNALPDNSIQSLYADVDNLWAGGVKGGLINIRRSFIRSYQDVPLNANNGLSGRAVLAFCRENGSSDIWIGTDGGGINRFDPQTRRFTHYPLTFGEKVTSLCPFNEHELLLTLFSKGVYAFDKRAGSLRKINDIHAIEQQALYGRKSVYVYRDTPSSILVLSSDIFRYFPATHQVKRLTSDTHKDQGVLTAIGKEGPYTYLHDMRSIYSLDERNDSLRTLYSFPAKIALQAVCLDSEGRFYVGTSEGLGIYDPVAQTLISLDKMSEMDVASLLYDDKHHLWIGAENGLYVWLPERKELVALDESDGVQPNGYAEHAVLNASQSGVYMGGINGFVCVDDALLDLGAPDLPILSLGDIISGERSLLSEADGHTSLQVGKEGNVIVKLMTRTSDRFRKRMYRWQIEGTVTQMAVSREPEITLRSLSPGTYRILASCSTKNTTWTPLSHIITFTVPPAWYQTWWFVLICALMIAGLLIYFALHAIHRKEEKVLLALKEHKQQIYEEKVRFLININHELRTPLTLIHAPLSQILHKLSPDDVNYATLKKVLKQSKRMKNLLDMVLSLRKMEVKETKLQIRSYPLNEWLQETVNDFLYEGQERHISLNCETDSAIGEVCFDKDKNVIILTNLLVNAFKHAPDGSVITVRTELVQDANKVRISVIDQGKGLKDVDLDRLFTRFYQGEEAKGGAGIGLSYAQILVEEHHGQIGAYDMVSGGACFWYELPVRQTTETLVLQPQEYLNSIMNPSDDIKQMDKPVTGGVDIRNYVCLFVDDNKDLREMVSEAFQGYFKKLLIASDGQEALELIQREMPDAVVSDLVMPNMDGYELCSHIKENPDWAYIQVVLLTARTDDQSHVDGYKAGADAYMEKPFEPDALLEVLRNRLFLREQLKSRYAAHPAPVSDKPVNSADDAFLYKVNKLIEQHLDDEALDVTFLGKQVGTSRASFYNRIKSLTGMGPNNYINKLRMERAAEMLRQTELSMTEIAERTGFSSSRYFSTMFKKYMGVTPTQYKNDASREQ</sequence>
<dbReference type="PROSITE" id="PS50109">
    <property type="entry name" value="HIS_KIN"/>
    <property type="match status" value="1"/>
</dbReference>
<dbReference type="SUPFAM" id="SSF55874">
    <property type="entry name" value="ATPase domain of HSP90 chaperone/DNA topoisomerase II/histidine kinase"/>
    <property type="match status" value="1"/>
</dbReference>
<protein>
    <recommendedName>
        <fullName evidence="2">histidine kinase</fullName>
        <ecNumber evidence="2">2.7.13.3</ecNumber>
    </recommendedName>
</protein>
<dbReference type="Gene3D" id="2.60.40.10">
    <property type="entry name" value="Immunoglobulins"/>
    <property type="match status" value="1"/>
</dbReference>
<reference evidence="13" key="1">
    <citation type="journal article" date="2021" name="PeerJ">
        <title>Extensive microbial diversity within the chicken gut microbiome revealed by metagenomics and culture.</title>
        <authorList>
            <person name="Gilroy R."/>
            <person name="Ravi A."/>
            <person name="Getino M."/>
            <person name="Pursley I."/>
            <person name="Horton D.L."/>
            <person name="Alikhan N.F."/>
            <person name="Baker D."/>
            <person name="Gharbi K."/>
            <person name="Hall N."/>
            <person name="Watson M."/>
            <person name="Adriaenssens E.M."/>
            <person name="Foster-Nyarko E."/>
            <person name="Jarju S."/>
            <person name="Secka A."/>
            <person name="Antonio M."/>
            <person name="Oren A."/>
            <person name="Chaudhuri R.R."/>
            <person name="La Ragione R."/>
            <person name="Hildebrand F."/>
            <person name="Pallen M.J."/>
        </authorList>
    </citation>
    <scope>NUCLEOTIDE SEQUENCE</scope>
    <source>
        <strain evidence="13">B3-3758</strain>
    </source>
</reference>
<evidence type="ECO:0000256" key="8">
    <source>
        <dbReference type="SAM" id="Phobius"/>
    </source>
</evidence>
<dbReference type="InterPro" id="IPR001789">
    <property type="entry name" value="Sig_transdc_resp-reg_receiver"/>
</dbReference>
<dbReference type="SMART" id="SM00387">
    <property type="entry name" value="HATPase_c"/>
    <property type="match status" value="1"/>
</dbReference>
<keyword evidence="5" id="KW-0238">DNA-binding</keyword>
<dbReference type="PRINTS" id="PR00344">
    <property type="entry name" value="BCTRLSENSOR"/>
</dbReference>
<evidence type="ECO:0000256" key="7">
    <source>
        <dbReference type="PROSITE-ProRule" id="PRU00169"/>
    </source>
</evidence>
<dbReference type="PROSITE" id="PS50110">
    <property type="entry name" value="RESPONSE_REGULATORY"/>
    <property type="match status" value="1"/>
</dbReference>
<evidence type="ECO:0000259" key="12">
    <source>
        <dbReference type="PROSITE" id="PS50110"/>
    </source>
</evidence>
<reference evidence="13" key="2">
    <citation type="submission" date="2021-04" db="EMBL/GenBank/DDBJ databases">
        <authorList>
            <person name="Gilroy R."/>
        </authorList>
    </citation>
    <scope>NUCLEOTIDE SEQUENCE</scope>
    <source>
        <strain evidence="13">B3-3758</strain>
    </source>
</reference>
<dbReference type="Pfam" id="PF07494">
    <property type="entry name" value="Reg_prop"/>
    <property type="match status" value="1"/>
</dbReference>
<organism evidence="13 14">
    <name type="scientific">Candidatus Bacteroides intestinipullorum</name>
    <dbReference type="NCBI Taxonomy" id="2838471"/>
    <lineage>
        <taxon>Bacteria</taxon>
        <taxon>Pseudomonadati</taxon>
        <taxon>Bacteroidota</taxon>
        <taxon>Bacteroidia</taxon>
        <taxon>Bacteroidales</taxon>
        <taxon>Bacteroidaceae</taxon>
        <taxon>Bacteroides</taxon>
    </lineage>
</organism>
<keyword evidence="8" id="KW-1133">Transmembrane helix</keyword>
<dbReference type="InterPro" id="IPR013783">
    <property type="entry name" value="Ig-like_fold"/>
</dbReference>
<dbReference type="GO" id="GO:0003700">
    <property type="term" value="F:DNA-binding transcription factor activity"/>
    <property type="evidence" value="ECO:0007669"/>
    <property type="project" value="InterPro"/>
</dbReference>
<dbReference type="Pfam" id="PF00512">
    <property type="entry name" value="HisKA"/>
    <property type="match status" value="1"/>
</dbReference>
<dbReference type="PROSITE" id="PS00041">
    <property type="entry name" value="HTH_ARAC_FAMILY_1"/>
    <property type="match status" value="1"/>
</dbReference>
<feature type="domain" description="Response regulatory" evidence="12">
    <location>
        <begin position="1049"/>
        <end position="1165"/>
    </location>
</feature>
<dbReference type="GO" id="GO:0000155">
    <property type="term" value="F:phosphorelay sensor kinase activity"/>
    <property type="evidence" value="ECO:0007669"/>
    <property type="project" value="InterPro"/>
</dbReference>
<feature type="modified residue" description="4-aspartylphosphate" evidence="7">
    <location>
        <position position="1098"/>
    </location>
</feature>
<dbReference type="CDD" id="cd00082">
    <property type="entry name" value="HisKA"/>
    <property type="match status" value="1"/>
</dbReference>
<dbReference type="PANTHER" id="PTHR43547">
    <property type="entry name" value="TWO-COMPONENT HISTIDINE KINASE"/>
    <property type="match status" value="1"/>
</dbReference>
<dbReference type="CDD" id="cd17574">
    <property type="entry name" value="REC_OmpR"/>
    <property type="match status" value="1"/>
</dbReference>
<evidence type="ECO:0000313" key="13">
    <source>
        <dbReference type="EMBL" id="MBU3814358.1"/>
    </source>
</evidence>
<dbReference type="InterPro" id="IPR018062">
    <property type="entry name" value="HTH_AraC-typ_CS"/>
</dbReference>
<evidence type="ECO:0000256" key="2">
    <source>
        <dbReference type="ARBA" id="ARBA00012438"/>
    </source>
</evidence>
<keyword evidence="4" id="KW-0805">Transcription regulation</keyword>
<feature type="domain" description="HTH araC/xylS-type" evidence="10">
    <location>
        <begin position="1196"/>
        <end position="1295"/>
    </location>
</feature>
<dbReference type="SUPFAM" id="SSF50998">
    <property type="entry name" value="Quinoprotein alcohol dehydrogenase-like"/>
    <property type="match status" value="1"/>
</dbReference>
<evidence type="ECO:0000256" key="6">
    <source>
        <dbReference type="ARBA" id="ARBA00023163"/>
    </source>
</evidence>
<evidence type="ECO:0000256" key="9">
    <source>
        <dbReference type="SAM" id="SignalP"/>
    </source>
</evidence>
<dbReference type="SMART" id="SM00388">
    <property type="entry name" value="HisKA"/>
    <property type="match status" value="1"/>
</dbReference>
<dbReference type="SMART" id="SM00342">
    <property type="entry name" value="HTH_ARAC"/>
    <property type="match status" value="1"/>
</dbReference>
<keyword evidence="8" id="KW-0472">Membrane</keyword>